<dbReference type="SUPFAM" id="SSF48371">
    <property type="entry name" value="ARM repeat"/>
    <property type="match status" value="1"/>
</dbReference>
<evidence type="ECO:0008006" key="6">
    <source>
        <dbReference type="Google" id="ProtNLM"/>
    </source>
</evidence>
<evidence type="ECO:0000259" key="3">
    <source>
        <dbReference type="Pfam" id="PF24181"/>
    </source>
</evidence>
<dbReference type="EMBL" id="BSDZ01000008">
    <property type="protein sequence ID" value="GLI60611.1"/>
    <property type="molecule type" value="Genomic_DNA"/>
</dbReference>
<evidence type="ECO:0000256" key="1">
    <source>
        <dbReference type="SAM" id="MobiDB-lite"/>
    </source>
</evidence>
<dbReference type="InterPro" id="IPR016024">
    <property type="entry name" value="ARM-type_fold"/>
</dbReference>
<evidence type="ECO:0000313" key="4">
    <source>
        <dbReference type="EMBL" id="GLI60611.1"/>
    </source>
</evidence>
<feature type="compositionally biased region" description="Low complexity" evidence="1">
    <location>
        <begin position="430"/>
        <end position="449"/>
    </location>
</feature>
<dbReference type="InterPro" id="IPR057567">
    <property type="entry name" value="TPR_TTI1_C"/>
</dbReference>
<accession>A0ABQ5RT37</accession>
<feature type="domain" description="TTI1 N-terminal TPR" evidence="2">
    <location>
        <begin position="281"/>
        <end position="528"/>
    </location>
</feature>
<feature type="region of interest" description="Disordered" evidence="1">
    <location>
        <begin position="555"/>
        <end position="608"/>
    </location>
</feature>
<gene>
    <name evidence="4" type="ORF">VaNZ11_002759</name>
</gene>
<comment type="caution">
    <text evidence="4">The sequence shown here is derived from an EMBL/GenBank/DDBJ whole genome shotgun (WGS) entry which is preliminary data.</text>
</comment>
<dbReference type="InterPro" id="IPR057566">
    <property type="entry name" value="TPR_TTI1_N"/>
</dbReference>
<dbReference type="PANTHER" id="PTHR18460:SF3">
    <property type="entry name" value="TELO2-INTERACTING PROTEIN 1 HOMOLOG"/>
    <property type="match status" value="1"/>
</dbReference>
<evidence type="ECO:0000313" key="5">
    <source>
        <dbReference type="Proteomes" id="UP001165090"/>
    </source>
</evidence>
<dbReference type="Pfam" id="PF24181">
    <property type="entry name" value="TPR_TTI1_C"/>
    <property type="match status" value="1"/>
</dbReference>
<feature type="region of interest" description="Disordered" evidence="1">
    <location>
        <begin position="430"/>
        <end position="454"/>
    </location>
</feature>
<dbReference type="InterPro" id="IPR052587">
    <property type="entry name" value="TELO2-interacting_protein_1"/>
</dbReference>
<organism evidence="4 5">
    <name type="scientific">Volvox africanus</name>
    <dbReference type="NCBI Taxonomy" id="51714"/>
    <lineage>
        <taxon>Eukaryota</taxon>
        <taxon>Viridiplantae</taxon>
        <taxon>Chlorophyta</taxon>
        <taxon>core chlorophytes</taxon>
        <taxon>Chlorophyceae</taxon>
        <taxon>CS clade</taxon>
        <taxon>Chlamydomonadales</taxon>
        <taxon>Volvocaceae</taxon>
        <taxon>Volvox</taxon>
    </lineage>
</organism>
<reference evidence="4 5" key="1">
    <citation type="journal article" date="2023" name="IScience">
        <title>Expanded male sex-determining region conserved during the evolution of homothallism in the green alga Volvox.</title>
        <authorList>
            <person name="Yamamoto K."/>
            <person name="Matsuzaki R."/>
            <person name="Mahakham W."/>
            <person name="Heman W."/>
            <person name="Sekimoto H."/>
            <person name="Kawachi M."/>
            <person name="Minakuchi Y."/>
            <person name="Toyoda A."/>
            <person name="Nozaki H."/>
        </authorList>
    </citation>
    <scope>NUCLEOTIDE SEQUENCE [LARGE SCALE GENOMIC DNA]</scope>
    <source>
        <strain evidence="4 5">NIES-4468</strain>
    </source>
</reference>
<dbReference type="Pfam" id="PF21547">
    <property type="entry name" value="TTI1"/>
    <property type="match status" value="1"/>
</dbReference>
<dbReference type="Pfam" id="PF24173">
    <property type="entry name" value="TPR_TTI1_N"/>
    <property type="match status" value="1"/>
</dbReference>
<evidence type="ECO:0000259" key="2">
    <source>
        <dbReference type="Pfam" id="PF24173"/>
    </source>
</evidence>
<feature type="compositionally biased region" description="Gly residues" evidence="1">
    <location>
        <begin position="591"/>
        <end position="604"/>
    </location>
</feature>
<sequence length="1692" mass="175015">MPPVSITGSEPPEAWLSSSSTCAVHQFHEYQQHRQTAFQAFRPITTQLLLLRDQPEQLHPQLVSLKQLLQELPPEGVEGCWDYVAFPLMVLLDAVVSTRKKVRAGCGTAGSIDGGGDGVDASGRCRTGELLAAACRSDRVVEALLGALLVLLVRGTAPDSVGESSAHRKRGEGVQTLDGLRTNRSVAMLQHLAPLLQLGSEEASEEVHVALQRCLSAALEPLAVRPAASAQQGGAAGASISASPSIAVAGGGAVLCSEPLAPLAGYLLHCCLEVVEREILAGHKGSKVLCTAALSTLGTLLAALPDPDVQAFFLPGVVSGLSKHLYAAGSATTHSGPSAPPGAAAVVQALVCLRTALISILSDEAIAAILGPKAIVVNVTARTGTSLQPQAFLPEVHSADDALSALRKLSLSSTSTAADEEAAAAGSRCGAETASSNSSAANITTGTSNPHHRRRFRVDRTLEWLEETSARVNSLLGRTLPPLCTHPRPAVRAELGGTVAALVDNCGRALLQSQPLLLRLLFTLAQDEWGQVGVPCQKWLARQGPLASAAATAPGTVAQSGAGPAQAFPSHPATDSTGAGGLSFRRSADGTGSGAGGGPSGGAGSRHEGLKSLEDEFERFMQGLMSESVLLEQPALEMDTVNMNDGSDVGAGSHDKDALIPPPTREDVAPVELAPPAAIATSGHAPFLPTPTVLRGLQRLIAESATAVHLQHAVRSGEAEIVVQARCLTTALLMAGPGRITEWLLLRPSALEDLLTGLFRCFAFDRNAATLVLHLRGEAGSYAPSLAASAHGPCAGRAQVSEAVAAFAAARAKDAAAAALAGGASAAAELPRMPLCLLYLASQRSYLSLAAVARSLGRLARAADFEAANAAACKGAASSVLRRLMDELGTAFRRAVARGAAGAADGAPRRLRASDWESSGADDNEHFESAAAVPIAQENESARIGADSWQCEAAAVAVVAAEVMIGASNAWVAPLGAPQALETGAAAEPQSQPFLTADPVFESTVLGLLQDLMRPGITKLPTHNSDGAFGRHAANAAAAAGAPLPYEDVVHSNMATQRNAFTAQTLGENVMLLRAVLEALGTAARAVGPRFASQGRLLRTVLMPLLELLGNPSPPVAAAADTALQSICVHCGYGGSLTSLIGANADYVVDSLCARLRDLQRHPRAPHLLSALLQRAGVAPQLLPLMAEPLQRTLQGLSPLARHWAPHYAHSYIAVLRELTLGAAAEAAAAAEASRHEVAELNRMAAEVRERNMASEASGEAVAGLTSDGTAAEVSALGHEDVQRFFMEHHGANGGSGEPEGEERTQRRLLTLTEEQLEESELRFQRLRAAAVVAGAAADAATPLLMYSDLRAAMTAADVLRSGLSALAAATPAVEAEAAVLEEYGGTAARMRPVRPETPKLLPVVATVWGPLMAALRDTRTPLVERGVAAVAELVAVAGGAFLARRFQQEAWPVLQRLLTHGSAHTPGMLSLGTDALRNAPRQRLEIGGSTPGNGGVEDTALAPAAIARVRVATLRCLEAVCRCADARAVVRTLTWDIAQAALPFLAASHPPPLHEAAHATLLAVAALDPDGVWLLLYDTSSNLPSSLTTAATGRQHVAEPRQSGLDGATGFLVPPGLSFPPIRALLPPLPSGSAGRLSIGASSAHHPQQWPVTTTVARDCGARAQSLLAAVALLEAPWHGTKIPALNIALE</sequence>
<name>A0ABQ5RT37_9CHLO</name>
<protein>
    <recommendedName>
        <fullName evidence="6">Non-specific serine/threonine protein kinase</fullName>
    </recommendedName>
</protein>
<dbReference type="InterPro" id="IPR049362">
    <property type="entry name" value="TTI1_rpt"/>
</dbReference>
<dbReference type="InterPro" id="IPR011989">
    <property type="entry name" value="ARM-like"/>
</dbReference>
<feature type="domain" description="TTI1 C-terminal TPR" evidence="3">
    <location>
        <begin position="1273"/>
        <end position="1574"/>
    </location>
</feature>
<dbReference type="PANTHER" id="PTHR18460">
    <property type="entry name" value="TEL2 INTERACTING PROTEIN 1 TTI1 FAMILY MEMBER"/>
    <property type="match status" value="1"/>
</dbReference>
<dbReference type="Gene3D" id="1.25.10.10">
    <property type="entry name" value="Leucine-rich Repeat Variant"/>
    <property type="match status" value="1"/>
</dbReference>
<proteinExistence type="predicted"/>
<keyword evidence="5" id="KW-1185">Reference proteome</keyword>
<dbReference type="Proteomes" id="UP001165090">
    <property type="component" value="Unassembled WGS sequence"/>
</dbReference>